<dbReference type="InterPro" id="IPR003772">
    <property type="entry name" value="YceD"/>
</dbReference>
<name>A0A1F7R9F6_9BACT</name>
<gene>
    <name evidence="1" type="ORF">A2042_08795</name>
</gene>
<dbReference type="PANTHER" id="PTHR34374:SF1">
    <property type="entry name" value="LARGE RIBOSOMAL RNA SUBUNIT ACCUMULATION PROTEIN YCED HOMOLOG 1, CHLOROPLASTIC"/>
    <property type="match status" value="1"/>
</dbReference>
<accession>A0A1F7R9F6</accession>
<dbReference type="AlphaFoldDB" id="A0A1F7R9F6"/>
<proteinExistence type="predicted"/>
<organism evidence="1 2">
    <name type="scientific">Candidatus Schekmanbacteria bacterium GWA2_38_11</name>
    <dbReference type="NCBI Taxonomy" id="1817876"/>
    <lineage>
        <taxon>Bacteria</taxon>
        <taxon>Candidatus Schekmaniibacteriota</taxon>
    </lineage>
</organism>
<dbReference type="Proteomes" id="UP000178526">
    <property type="component" value="Unassembled WGS sequence"/>
</dbReference>
<dbReference type="Pfam" id="PF02620">
    <property type="entry name" value="YceD"/>
    <property type="match status" value="1"/>
</dbReference>
<evidence type="ECO:0008006" key="3">
    <source>
        <dbReference type="Google" id="ProtNLM"/>
    </source>
</evidence>
<sequence>MIRFIEISEIPESGYKINEQISASALGMDDELEFPKPIVVSIDIEKVKCEAVTKGLIEFSIKQTCSLCLENFISTISSPFEIEFKSAPAEVFEEEKELEKEELDTVFIKGLEIDLFEIIREQIFLSLPMKPVCKPECPGLCPRCGTNLNLDKCNCDVESIDPRFAVFKKLKVKT</sequence>
<reference evidence="1 2" key="1">
    <citation type="journal article" date="2016" name="Nat. Commun.">
        <title>Thousands of microbial genomes shed light on interconnected biogeochemical processes in an aquifer system.</title>
        <authorList>
            <person name="Anantharaman K."/>
            <person name="Brown C.T."/>
            <person name="Hug L.A."/>
            <person name="Sharon I."/>
            <person name="Castelle C.J."/>
            <person name="Probst A.J."/>
            <person name="Thomas B.C."/>
            <person name="Singh A."/>
            <person name="Wilkins M.J."/>
            <person name="Karaoz U."/>
            <person name="Brodie E.L."/>
            <person name="Williams K.H."/>
            <person name="Hubbard S.S."/>
            <person name="Banfield J.F."/>
        </authorList>
    </citation>
    <scope>NUCLEOTIDE SEQUENCE [LARGE SCALE GENOMIC DNA]</scope>
</reference>
<evidence type="ECO:0000313" key="2">
    <source>
        <dbReference type="Proteomes" id="UP000178526"/>
    </source>
</evidence>
<dbReference type="PANTHER" id="PTHR34374">
    <property type="entry name" value="LARGE RIBOSOMAL RNA SUBUNIT ACCUMULATION PROTEIN YCED HOMOLOG 1, CHLOROPLASTIC"/>
    <property type="match status" value="1"/>
</dbReference>
<evidence type="ECO:0000313" key="1">
    <source>
        <dbReference type="EMBL" id="OGL38183.1"/>
    </source>
</evidence>
<protein>
    <recommendedName>
        <fullName evidence="3">DUF177 domain-containing protein</fullName>
    </recommendedName>
</protein>
<comment type="caution">
    <text evidence="1">The sequence shown here is derived from an EMBL/GenBank/DDBJ whole genome shotgun (WGS) entry which is preliminary data.</text>
</comment>
<dbReference type="EMBL" id="MGDB01000154">
    <property type="protein sequence ID" value="OGL38183.1"/>
    <property type="molecule type" value="Genomic_DNA"/>
</dbReference>